<dbReference type="SMART" id="SM00850">
    <property type="entry name" value="LytTR"/>
    <property type="match status" value="1"/>
</dbReference>
<feature type="domain" description="HTH LytTR-type" evidence="4">
    <location>
        <begin position="138"/>
        <end position="202"/>
    </location>
</feature>
<comment type="caution">
    <text evidence="5">The sequence shown here is derived from an EMBL/GenBank/DDBJ whole genome shotgun (WGS) entry which is preliminary data.</text>
</comment>
<protein>
    <submittedName>
        <fullName evidence="5">Two component transcriptional regulator, LytTR family</fullName>
    </submittedName>
</protein>
<dbReference type="PROSITE" id="PS50110">
    <property type="entry name" value="RESPONSE_REGULATORY"/>
    <property type="match status" value="1"/>
</dbReference>
<evidence type="ECO:0000256" key="2">
    <source>
        <dbReference type="PROSITE-ProRule" id="PRU00169"/>
    </source>
</evidence>
<dbReference type="Gene3D" id="2.40.50.1020">
    <property type="entry name" value="LytTr DNA-binding domain"/>
    <property type="match status" value="1"/>
</dbReference>
<dbReference type="PANTHER" id="PTHR37299:SF1">
    <property type="entry name" value="STAGE 0 SPORULATION PROTEIN A HOMOLOG"/>
    <property type="match status" value="1"/>
</dbReference>
<accession>A4A4S8</accession>
<dbReference type="OrthoDB" id="236568at2"/>
<dbReference type="SUPFAM" id="SSF52172">
    <property type="entry name" value="CheY-like"/>
    <property type="match status" value="1"/>
</dbReference>
<keyword evidence="2" id="KW-0597">Phosphoprotein</keyword>
<dbReference type="GO" id="GO:0000156">
    <property type="term" value="F:phosphorelay response regulator activity"/>
    <property type="evidence" value="ECO:0007669"/>
    <property type="project" value="InterPro"/>
</dbReference>
<reference evidence="5 6" key="2">
    <citation type="journal article" date="2009" name="PLoS ONE">
        <title>The photosynthetic apparatus and its regulation in the aerobic gammaproteobacterium Congregibacter litoralis gen. nov., sp. nov.</title>
        <authorList>
            <person name="Spring S."/>
            <person name="Lunsdorf H."/>
            <person name="Fuchs B.M."/>
            <person name="Tindall B.J."/>
        </authorList>
    </citation>
    <scope>NUCLEOTIDE SEQUENCE [LARGE SCALE GENOMIC DNA]</scope>
    <source>
        <strain evidence="5">KT71</strain>
    </source>
</reference>
<dbReference type="GO" id="GO:0003677">
    <property type="term" value="F:DNA binding"/>
    <property type="evidence" value="ECO:0007669"/>
    <property type="project" value="InterPro"/>
</dbReference>
<dbReference type="STRING" id="314285.KT71_09237"/>
<evidence type="ECO:0000256" key="1">
    <source>
        <dbReference type="ARBA" id="ARBA00023012"/>
    </source>
</evidence>
<organism evidence="5 6">
    <name type="scientific">Congregibacter litoralis KT71</name>
    <dbReference type="NCBI Taxonomy" id="314285"/>
    <lineage>
        <taxon>Bacteria</taxon>
        <taxon>Pseudomonadati</taxon>
        <taxon>Pseudomonadota</taxon>
        <taxon>Gammaproteobacteria</taxon>
        <taxon>Cellvibrionales</taxon>
        <taxon>Halieaceae</taxon>
        <taxon>Congregibacter</taxon>
    </lineage>
</organism>
<dbReference type="AlphaFoldDB" id="A4A4S8"/>
<sequence length="237" mass="27088">MTDARVRCLIVDDEHLGRELIEGHVAQLQQLQLVASCANALEAGETLASESVDLLFLDIEMPMLKGTDFYQGLRHPPAVIFTTAYREYALEGFELEAIDYLLKPVTFPRFFKAVNRFLNARRARATTDELPRGLARDFVFVRCDRKDVRLCIADIEYVQGLKDYIRIHTQRKIYTVKETMQSFSERAGSELVRVHRSYLVNRLRVTALASMDVEVGDIEIPLGETYRAEALRKLGDS</sequence>
<name>A4A4S8_9GAMM</name>
<gene>
    <name evidence="5" type="ORF">KT71_09237</name>
</gene>
<dbReference type="SMART" id="SM00448">
    <property type="entry name" value="REC"/>
    <property type="match status" value="1"/>
</dbReference>
<evidence type="ECO:0000313" key="5">
    <source>
        <dbReference type="EMBL" id="EAQ98799.1"/>
    </source>
</evidence>
<dbReference type="PROSITE" id="PS50930">
    <property type="entry name" value="HTH_LYTTR"/>
    <property type="match status" value="1"/>
</dbReference>
<evidence type="ECO:0000313" key="6">
    <source>
        <dbReference type="Proteomes" id="UP000019205"/>
    </source>
</evidence>
<dbReference type="PANTHER" id="PTHR37299">
    <property type="entry name" value="TRANSCRIPTIONAL REGULATOR-RELATED"/>
    <property type="match status" value="1"/>
</dbReference>
<dbReference type="eggNOG" id="COG3279">
    <property type="taxonomic scope" value="Bacteria"/>
</dbReference>
<evidence type="ECO:0000259" key="3">
    <source>
        <dbReference type="PROSITE" id="PS50110"/>
    </source>
</evidence>
<dbReference type="Pfam" id="PF00072">
    <property type="entry name" value="Response_reg"/>
    <property type="match status" value="1"/>
</dbReference>
<dbReference type="EMBL" id="AAOA02000003">
    <property type="protein sequence ID" value="EAQ98799.1"/>
    <property type="molecule type" value="Genomic_DNA"/>
</dbReference>
<dbReference type="HOGENOM" id="CLU_000445_14_1_6"/>
<dbReference type="RefSeq" id="WP_008294275.1">
    <property type="nucleotide sequence ID" value="NZ_CM002299.1"/>
</dbReference>
<proteinExistence type="predicted"/>
<dbReference type="Proteomes" id="UP000019205">
    <property type="component" value="Chromosome"/>
</dbReference>
<feature type="domain" description="Response regulatory" evidence="3">
    <location>
        <begin position="7"/>
        <end position="118"/>
    </location>
</feature>
<evidence type="ECO:0000259" key="4">
    <source>
        <dbReference type="PROSITE" id="PS50930"/>
    </source>
</evidence>
<keyword evidence="6" id="KW-1185">Reference proteome</keyword>
<dbReference type="InterPro" id="IPR007492">
    <property type="entry name" value="LytTR_DNA-bd_dom"/>
</dbReference>
<dbReference type="InterPro" id="IPR001789">
    <property type="entry name" value="Sig_transdc_resp-reg_receiver"/>
</dbReference>
<dbReference type="InterPro" id="IPR011006">
    <property type="entry name" value="CheY-like_superfamily"/>
</dbReference>
<keyword evidence="1" id="KW-0902">Two-component regulatory system</keyword>
<dbReference type="InterPro" id="IPR046947">
    <property type="entry name" value="LytR-like"/>
</dbReference>
<feature type="modified residue" description="4-aspartylphosphate" evidence="2">
    <location>
        <position position="58"/>
    </location>
</feature>
<dbReference type="Pfam" id="PF04397">
    <property type="entry name" value="LytTR"/>
    <property type="match status" value="1"/>
</dbReference>
<reference evidence="5 6" key="1">
    <citation type="journal article" date="2007" name="Proc. Natl. Acad. Sci. U.S.A.">
        <title>Characterization of a marine gammaproteobacterium capable of aerobic anoxygenic photosynthesis.</title>
        <authorList>
            <person name="Fuchs B.M."/>
            <person name="Spring S."/>
            <person name="Teeling H."/>
            <person name="Quast C."/>
            <person name="Wulf J."/>
            <person name="Schattenhofer M."/>
            <person name="Yan S."/>
            <person name="Ferriera S."/>
            <person name="Johnson J."/>
            <person name="Glockner F.O."/>
            <person name="Amann R."/>
        </authorList>
    </citation>
    <scope>NUCLEOTIDE SEQUENCE [LARGE SCALE GENOMIC DNA]</scope>
    <source>
        <strain evidence="5">KT71</strain>
    </source>
</reference>
<dbReference type="Gene3D" id="3.40.50.2300">
    <property type="match status" value="1"/>
</dbReference>